<organism evidence="9 10">
    <name type="scientific">Thiohalocapsa halophila</name>
    <dbReference type="NCBI Taxonomy" id="69359"/>
    <lineage>
        <taxon>Bacteria</taxon>
        <taxon>Pseudomonadati</taxon>
        <taxon>Pseudomonadota</taxon>
        <taxon>Gammaproteobacteria</taxon>
        <taxon>Chromatiales</taxon>
        <taxon>Chromatiaceae</taxon>
        <taxon>Thiohalocapsa</taxon>
    </lineage>
</organism>
<dbReference type="Pfam" id="PF01145">
    <property type="entry name" value="Band_7"/>
    <property type="match status" value="1"/>
</dbReference>
<name>A0ABS1CF34_9GAMM</name>
<keyword evidence="4" id="KW-1133">Transmembrane helix</keyword>
<comment type="subcellular location">
    <subcellularLocation>
        <location evidence="1">Membrane</location>
        <topology evidence="1">Single-pass membrane protein</topology>
    </subcellularLocation>
</comment>
<feature type="region of interest" description="Disordered" evidence="7">
    <location>
        <begin position="291"/>
        <end position="317"/>
    </location>
</feature>
<evidence type="ECO:0000256" key="7">
    <source>
        <dbReference type="SAM" id="MobiDB-lite"/>
    </source>
</evidence>
<dbReference type="EMBL" id="NRRV01000010">
    <property type="protein sequence ID" value="MBK1630343.1"/>
    <property type="molecule type" value="Genomic_DNA"/>
</dbReference>
<dbReference type="InterPro" id="IPR010200">
    <property type="entry name" value="HflC"/>
</dbReference>
<feature type="domain" description="Band 7" evidence="8">
    <location>
        <begin position="22"/>
        <end position="185"/>
    </location>
</feature>
<evidence type="ECO:0000256" key="6">
    <source>
        <dbReference type="PIRNR" id="PIRNR005651"/>
    </source>
</evidence>
<dbReference type="InterPro" id="IPR036013">
    <property type="entry name" value="Band_7/SPFH_dom_sf"/>
</dbReference>
<dbReference type="InterPro" id="IPR001972">
    <property type="entry name" value="Stomatin_HflK_fam"/>
</dbReference>
<evidence type="ECO:0000256" key="3">
    <source>
        <dbReference type="ARBA" id="ARBA00022692"/>
    </source>
</evidence>
<sequence>MDDIKKVMLPAAIVLLALLIYASTFVVKEYETAIKLRLGEIVGSDYDPGLHLKVPLLNNILTFDARIQTLDSRPERFLTIEKKDVIVDSFTKWRISNAAQFFRSTGGDSARTARLLSERINTSLRDEFGKRTIQEVVSEERLALMKELTKQIDAQATELGVDVVDVRVKKIDLPPEVSESVYNRMRAERERVARDLRAKGSEAAERIRADADRQRTVIIADAYKEAEETRGQGDAKAAEVYANAYTADPEFFAFYRSLNAYQTSLGAGDSTLVLAPDSDFFKFFGDMHGASSEMAAPAEPPQASAPMPMPGYSSRMR</sequence>
<keyword evidence="3" id="KW-0812">Transmembrane</keyword>
<dbReference type="PIRSF" id="PIRSF005651">
    <property type="entry name" value="HflC"/>
    <property type="match status" value="1"/>
</dbReference>
<comment type="function">
    <text evidence="6">HflC and HflK could regulate a protease.</text>
</comment>
<evidence type="ECO:0000259" key="8">
    <source>
        <dbReference type="SMART" id="SM00244"/>
    </source>
</evidence>
<dbReference type="Gene3D" id="3.30.479.30">
    <property type="entry name" value="Band 7 domain"/>
    <property type="match status" value="1"/>
</dbReference>
<reference evidence="9 10" key="1">
    <citation type="journal article" date="2020" name="Microorganisms">
        <title>Osmotic Adaptation and Compatible Solute Biosynthesis of Phototrophic Bacteria as Revealed from Genome Analyses.</title>
        <authorList>
            <person name="Imhoff J.F."/>
            <person name="Rahn T."/>
            <person name="Kunzel S."/>
            <person name="Keller A."/>
            <person name="Neulinger S.C."/>
        </authorList>
    </citation>
    <scope>NUCLEOTIDE SEQUENCE [LARGE SCALE GENOMIC DNA]</scope>
    <source>
        <strain evidence="9 10">DSM 6210</strain>
    </source>
</reference>
<dbReference type="Proteomes" id="UP000748752">
    <property type="component" value="Unassembled WGS sequence"/>
</dbReference>
<dbReference type="PRINTS" id="PR00721">
    <property type="entry name" value="STOMATIN"/>
</dbReference>
<dbReference type="PANTHER" id="PTHR42911:SF1">
    <property type="entry name" value="MODULATOR OF FTSH PROTEASE HFLC"/>
    <property type="match status" value="1"/>
</dbReference>
<dbReference type="InterPro" id="IPR001107">
    <property type="entry name" value="Band_7"/>
</dbReference>
<gene>
    <name evidence="9" type="primary">hflC</name>
    <name evidence="9" type="ORF">CKO31_06185</name>
</gene>
<comment type="caution">
    <text evidence="9">The sequence shown here is derived from an EMBL/GenBank/DDBJ whole genome shotgun (WGS) entry which is preliminary data.</text>
</comment>
<evidence type="ECO:0000256" key="5">
    <source>
        <dbReference type="ARBA" id="ARBA00023136"/>
    </source>
</evidence>
<dbReference type="NCBIfam" id="TIGR01932">
    <property type="entry name" value="hflC"/>
    <property type="match status" value="1"/>
</dbReference>
<keyword evidence="5" id="KW-0472">Membrane</keyword>
<evidence type="ECO:0000313" key="9">
    <source>
        <dbReference type="EMBL" id="MBK1630343.1"/>
    </source>
</evidence>
<dbReference type="SUPFAM" id="SSF117892">
    <property type="entry name" value="Band 7/SPFH domain"/>
    <property type="match status" value="1"/>
</dbReference>
<keyword evidence="10" id="KW-1185">Reference proteome</keyword>
<evidence type="ECO:0000313" key="10">
    <source>
        <dbReference type="Proteomes" id="UP000748752"/>
    </source>
</evidence>
<accession>A0ABS1CF34</accession>
<dbReference type="SMART" id="SM00244">
    <property type="entry name" value="PHB"/>
    <property type="match status" value="1"/>
</dbReference>
<dbReference type="CDD" id="cd03405">
    <property type="entry name" value="SPFH_HflC"/>
    <property type="match status" value="1"/>
</dbReference>
<protein>
    <recommendedName>
        <fullName evidence="6">Protein HflC</fullName>
    </recommendedName>
</protein>
<evidence type="ECO:0000256" key="4">
    <source>
        <dbReference type="ARBA" id="ARBA00022989"/>
    </source>
</evidence>
<evidence type="ECO:0000256" key="1">
    <source>
        <dbReference type="ARBA" id="ARBA00004167"/>
    </source>
</evidence>
<evidence type="ECO:0000256" key="2">
    <source>
        <dbReference type="ARBA" id="ARBA00007862"/>
    </source>
</evidence>
<proteinExistence type="inferred from homology"/>
<dbReference type="PANTHER" id="PTHR42911">
    <property type="entry name" value="MODULATOR OF FTSH PROTEASE HFLC"/>
    <property type="match status" value="1"/>
</dbReference>
<dbReference type="RefSeq" id="WP_200235077.1">
    <property type="nucleotide sequence ID" value="NZ_NRRV01000010.1"/>
</dbReference>
<comment type="similarity">
    <text evidence="2 6">Belongs to the band 7/mec-2 family. HflC subfamily.</text>
</comment>
<feature type="compositionally biased region" description="Low complexity" evidence="7">
    <location>
        <begin position="291"/>
        <end position="306"/>
    </location>
</feature>